<keyword evidence="5" id="KW-0067">ATP-binding</keyword>
<feature type="domain" description="AAA+ ATPase" evidence="11">
    <location>
        <begin position="147"/>
        <end position="318"/>
    </location>
</feature>
<dbReference type="Gene3D" id="3.40.50.300">
    <property type="entry name" value="P-loop containing nucleotide triphosphate hydrolases"/>
    <property type="match status" value="1"/>
</dbReference>
<dbReference type="InterPro" id="IPR050053">
    <property type="entry name" value="ATPase_alpha/beta_chains"/>
</dbReference>
<dbReference type="Pfam" id="PF22919">
    <property type="entry name" value="ATP-synt_VA_C"/>
    <property type="match status" value="1"/>
</dbReference>
<sequence>MSEQDNTSNARVIGVKGFVVEIEFMGDEKPKLNDILILSDNQNVKLQVFRSSSKNSFYCLCLSNIEEVYRGAKVINTKKPLYVPVGEGVLSRVIDIFGNAVDGRGKIKSDIYLPIYKDSPSYTQVPQHLELMETGIKIIDLFAPILKGGKTGLFGGSGVGKTVLLSEILHNIIGKDREHNVSVFCGIGERTREGHELFYDLEANGVLDGVALIYGAMGENPSMRFLTGSGGATMAEYFRDQGKDVLVFIDNIYRYAQAGNELSLLMDTIPSEDGYQATLASEMGSIHERLISTTQSAITSIEAVYVPADDLLDQAVQTVFKYLDSSVVLSRDVYMQGRYPAIDILASGSSAINPETVSELQYKVVLDAQALLKKADQLERIVSLVGEAELSEDDRILYQRANKLRNFMTQNFTVVQGQTGMPGVYVPRDKSVEGVKRIMDGEFDGVSEDKFMFIGTVDDIKRS</sequence>
<evidence type="ECO:0000313" key="13">
    <source>
        <dbReference type="Proteomes" id="UP000178615"/>
    </source>
</evidence>
<dbReference type="GO" id="GO:0005524">
    <property type="term" value="F:ATP binding"/>
    <property type="evidence" value="ECO:0007669"/>
    <property type="project" value="UniProtKB-KW"/>
</dbReference>
<evidence type="ECO:0000256" key="5">
    <source>
        <dbReference type="ARBA" id="ARBA00022840"/>
    </source>
</evidence>
<dbReference type="NCBIfam" id="TIGR01039">
    <property type="entry name" value="atpD"/>
    <property type="match status" value="1"/>
</dbReference>
<dbReference type="SUPFAM" id="SSF52540">
    <property type="entry name" value="P-loop containing nucleoside triphosphate hydrolases"/>
    <property type="match status" value="1"/>
</dbReference>
<dbReference type="PROSITE" id="PS00152">
    <property type="entry name" value="ATPASE_ALPHA_BETA"/>
    <property type="match status" value="1"/>
</dbReference>
<organism evidence="12 13">
    <name type="scientific">candidate division WWE3 bacterium RBG_19FT_COMBO_34_6</name>
    <dbReference type="NCBI Taxonomy" id="1802612"/>
    <lineage>
        <taxon>Bacteria</taxon>
        <taxon>Katanobacteria</taxon>
    </lineage>
</organism>
<comment type="subcellular location">
    <subcellularLocation>
        <location evidence="1">Membrane</location>
    </subcellularLocation>
</comment>
<dbReference type="GO" id="GO:0046933">
    <property type="term" value="F:proton-transporting ATP synthase activity, rotational mechanism"/>
    <property type="evidence" value="ECO:0007669"/>
    <property type="project" value="InterPro"/>
</dbReference>
<evidence type="ECO:0000256" key="10">
    <source>
        <dbReference type="ARBA" id="ARBA00023310"/>
    </source>
</evidence>
<dbReference type="SUPFAM" id="SSF50615">
    <property type="entry name" value="N-terminal domain of alpha and beta subunits of F1 ATP synthase"/>
    <property type="match status" value="1"/>
</dbReference>
<gene>
    <name evidence="12" type="ORF">A2V49_03295</name>
</gene>
<dbReference type="InterPro" id="IPR005722">
    <property type="entry name" value="ATP_synth_F1_bsu"/>
</dbReference>
<dbReference type="EMBL" id="MEUV01000036">
    <property type="protein sequence ID" value="OGC45439.1"/>
    <property type="molecule type" value="Genomic_DNA"/>
</dbReference>
<dbReference type="Pfam" id="PF00006">
    <property type="entry name" value="ATP-synt_ab"/>
    <property type="match status" value="1"/>
</dbReference>
<dbReference type="PANTHER" id="PTHR15184">
    <property type="entry name" value="ATP SYNTHASE"/>
    <property type="match status" value="1"/>
</dbReference>
<accession>A0A1F4UKK0</accession>
<evidence type="ECO:0000313" key="12">
    <source>
        <dbReference type="EMBL" id="OGC45439.1"/>
    </source>
</evidence>
<dbReference type="InterPro" id="IPR000194">
    <property type="entry name" value="ATPase_F1/V1/A1_a/bsu_nucl-bd"/>
</dbReference>
<dbReference type="Proteomes" id="UP000178615">
    <property type="component" value="Unassembled WGS sequence"/>
</dbReference>
<dbReference type="InterPro" id="IPR020003">
    <property type="entry name" value="ATPase_a/bsu_AS"/>
</dbReference>
<protein>
    <submittedName>
        <fullName evidence="12">F0F1 ATP synthase subunit beta</fullName>
    </submittedName>
</protein>
<keyword evidence="8" id="KW-0472">Membrane</keyword>
<keyword evidence="10" id="KW-0066">ATP synthesis</keyword>
<comment type="caution">
    <text evidence="12">The sequence shown here is derived from an EMBL/GenBank/DDBJ whole genome shotgun (WGS) entry which is preliminary data.</text>
</comment>
<evidence type="ECO:0000256" key="1">
    <source>
        <dbReference type="ARBA" id="ARBA00004370"/>
    </source>
</evidence>
<evidence type="ECO:0000256" key="9">
    <source>
        <dbReference type="ARBA" id="ARBA00023196"/>
    </source>
</evidence>
<evidence type="ECO:0000256" key="2">
    <source>
        <dbReference type="ARBA" id="ARBA00008936"/>
    </source>
</evidence>
<comment type="similarity">
    <text evidence="2">Belongs to the ATPase alpha/beta chains family.</text>
</comment>
<dbReference type="InterPro" id="IPR036121">
    <property type="entry name" value="ATPase_F1/V1/A1_a/bsu_N_sf"/>
</dbReference>
<dbReference type="InterPro" id="IPR027417">
    <property type="entry name" value="P-loop_NTPase"/>
</dbReference>
<keyword evidence="9" id="KW-0139">CF(1)</keyword>
<evidence type="ECO:0000256" key="4">
    <source>
        <dbReference type="ARBA" id="ARBA00022741"/>
    </source>
</evidence>
<dbReference type="SMART" id="SM00382">
    <property type="entry name" value="AAA"/>
    <property type="match status" value="1"/>
</dbReference>
<evidence type="ECO:0000256" key="7">
    <source>
        <dbReference type="ARBA" id="ARBA00023065"/>
    </source>
</evidence>
<reference evidence="12 13" key="1">
    <citation type="journal article" date="2016" name="Nat. Commun.">
        <title>Thousands of microbial genomes shed light on interconnected biogeochemical processes in an aquifer system.</title>
        <authorList>
            <person name="Anantharaman K."/>
            <person name="Brown C.T."/>
            <person name="Hug L.A."/>
            <person name="Sharon I."/>
            <person name="Castelle C.J."/>
            <person name="Probst A.J."/>
            <person name="Thomas B.C."/>
            <person name="Singh A."/>
            <person name="Wilkins M.J."/>
            <person name="Karaoz U."/>
            <person name="Brodie E.L."/>
            <person name="Williams K.H."/>
            <person name="Hubbard S.S."/>
            <person name="Banfield J.F."/>
        </authorList>
    </citation>
    <scope>NUCLEOTIDE SEQUENCE [LARGE SCALE GENOMIC DNA]</scope>
</reference>
<keyword evidence="4" id="KW-0547">Nucleotide-binding</keyword>
<evidence type="ECO:0000256" key="6">
    <source>
        <dbReference type="ARBA" id="ARBA00022967"/>
    </source>
</evidence>
<dbReference type="InterPro" id="IPR024034">
    <property type="entry name" value="ATPase_F1/V1_b/a_C"/>
</dbReference>
<evidence type="ECO:0000256" key="3">
    <source>
        <dbReference type="ARBA" id="ARBA00022448"/>
    </source>
</evidence>
<dbReference type="GO" id="GO:0045259">
    <property type="term" value="C:proton-transporting ATP synthase complex"/>
    <property type="evidence" value="ECO:0007669"/>
    <property type="project" value="UniProtKB-KW"/>
</dbReference>
<keyword evidence="7" id="KW-0406">Ion transport</keyword>
<keyword evidence="3" id="KW-0813">Transport</keyword>
<proteinExistence type="inferred from homology"/>
<evidence type="ECO:0000259" key="11">
    <source>
        <dbReference type="SMART" id="SM00382"/>
    </source>
</evidence>
<dbReference type="PANTHER" id="PTHR15184:SF71">
    <property type="entry name" value="ATP SYNTHASE SUBUNIT BETA, MITOCHONDRIAL"/>
    <property type="match status" value="1"/>
</dbReference>
<name>A0A1F4UKK0_UNCKA</name>
<dbReference type="Gene3D" id="2.40.10.170">
    <property type="match status" value="1"/>
</dbReference>
<dbReference type="InterPro" id="IPR003593">
    <property type="entry name" value="AAA+_ATPase"/>
</dbReference>
<dbReference type="Gene3D" id="1.10.1140.10">
    <property type="entry name" value="Bovine Mitochondrial F1-atpase, Atp Synthase Beta Chain, Chain D, domain 3"/>
    <property type="match status" value="1"/>
</dbReference>
<dbReference type="SUPFAM" id="SSF47917">
    <property type="entry name" value="C-terminal domain of alpha and beta subunits of F1 ATP synthase"/>
    <property type="match status" value="1"/>
</dbReference>
<keyword evidence="6" id="KW-1278">Translocase</keyword>
<dbReference type="AlphaFoldDB" id="A0A1F4UKK0"/>
<dbReference type="InterPro" id="IPR055190">
    <property type="entry name" value="ATP-synt_VA_C"/>
</dbReference>
<evidence type="ECO:0000256" key="8">
    <source>
        <dbReference type="ARBA" id="ARBA00023136"/>
    </source>
</evidence>